<dbReference type="HOGENOM" id="CLU_2584977_0_0_5"/>
<protein>
    <submittedName>
        <fullName evidence="1">Uncharacterized protein</fullName>
    </submittedName>
</protein>
<evidence type="ECO:0000313" key="2">
    <source>
        <dbReference type="Proteomes" id="UP000005952"/>
    </source>
</evidence>
<organism evidence="1 2">
    <name type="scientific">Hyphomicrobium denitrificans 1NES1</name>
    <dbReference type="NCBI Taxonomy" id="670307"/>
    <lineage>
        <taxon>Bacteria</taxon>
        <taxon>Pseudomonadati</taxon>
        <taxon>Pseudomonadota</taxon>
        <taxon>Alphaproteobacteria</taxon>
        <taxon>Hyphomicrobiales</taxon>
        <taxon>Hyphomicrobiaceae</taxon>
        <taxon>Hyphomicrobium</taxon>
    </lineage>
</organism>
<dbReference type="EMBL" id="CP005587">
    <property type="protein sequence ID" value="AGK58437.1"/>
    <property type="molecule type" value="Genomic_DNA"/>
</dbReference>
<gene>
    <name evidence="1" type="ORF">HYPDE_33823</name>
</gene>
<keyword evidence="2" id="KW-1185">Reference proteome</keyword>
<evidence type="ECO:0000313" key="1">
    <source>
        <dbReference type="EMBL" id="AGK58437.1"/>
    </source>
</evidence>
<proteinExistence type="predicted"/>
<reference evidence="1 2" key="1">
    <citation type="journal article" date="2013" name="Genome Announc.">
        <title>Genome sequences for three denitrifying bacterial strains isolated from a uranium- and nitrate-contaminated subsurface environment.</title>
        <authorList>
            <person name="Venkatramanan R."/>
            <person name="Prakash O."/>
            <person name="Woyke T."/>
            <person name="Chain P."/>
            <person name="Goodwin L.A."/>
            <person name="Watson D."/>
            <person name="Brooks S."/>
            <person name="Kostka J.E."/>
            <person name="Green S.J."/>
        </authorList>
    </citation>
    <scope>NUCLEOTIDE SEQUENCE [LARGE SCALE GENOMIC DNA]</scope>
    <source>
        <strain evidence="1 2">1NES1</strain>
    </source>
</reference>
<dbReference type="KEGG" id="hdt:HYPDE_33823"/>
<sequence length="80" mass="8861">MKHSGNAAEILSARRHDANSNRKIYSFDSACCTAQRTGGGRQGDFMRTYSKATALGVQIRDFRGSRFYRRRGAAISPCVT</sequence>
<dbReference type="STRING" id="670307.HYPDE_33823"/>
<name>N0B874_9HYPH</name>
<dbReference type="AlphaFoldDB" id="N0B874"/>
<dbReference type="Proteomes" id="UP000005952">
    <property type="component" value="Chromosome"/>
</dbReference>
<accession>N0B874</accession>